<name>A0ABP7GSE4_9MICO</name>
<sequence length="55" mass="5619">MPGHTSVTLGTCADVFEDDLDTVSLALDAARRGSTRAPAAFRLPGALQPGAGLNH</sequence>
<gene>
    <name evidence="1" type="ORF">GCM10022240_26450</name>
</gene>
<evidence type="ECO:0008006" key="3">
    <source>
        <dbReference type="Google" id="ProtNLM"/>
    </source>
</evidence>
<proteinExistence type="predicted"/>
<dbReference type="EMBL" id="BAABAF010000009">
    <property type="protein sequence ID" value="GAA3773221.1"/>
    <property type="molecule type" value="Genomic_DNA"/>
</dbReference>
<evidence type="ECO:0000313" key="2">
    <source>
        <dbReference type="Proteomes" id="UP001500540"/>
    </source>
</evidence>
<accession>A0ABP7GSE4</accession>
<keyword evidence="2" id="KW-1185">Reference proteome</keyword>
<comment type="caution">
    <text evidence="1">The sequence shown here is derived from an EMBL/GenBank/DDBJ whole genome shotgun (WGS) entry which is preliminary data.</text>
</comment>
<evidence type="ECO:0000313" key="1">
    <source>
        <dbReference type="EMBL" id="GAA3773221.1"/>
    </source>
</evidence>
<protein>
    <recommendedName>
        <fullName evidence="3">GGDEF domain-containing protein</fullName>
    </recommendedName>
</protein>
<reference evidence="2" key="1">
    <citation type="journal article" date="2019" name="Int. J. Syst. Evol. Microbiol.">
        <title>The Global Catalogue of Microorganisms (GCM) 10K type strain sequencing project: providing services to taxonomists for standard genome sequencing and annotation.</title>
        <authorList>
            <consortium name="The Broad Institute Genomics Platform"/>
            <consortium name="The Broad Institute Genome Sequencing Center for Infectious Disease"/>
            <person name="Wu L."/>
            <person name="Ma J."/>
        </authorList>
    </citation>
    <scope>NUCLEOTIDE SEQUENCE [LARGE SCALE GENOMIC DNA]</scope>
    <source>
        <strain evidence="2">JCM 16950</strain>
    </source>
</reference>
<organism evidence="1 2">
    <name type="scientific">Microbacterium kribbense</name>
    <dbReference type="NCBI Taxonomy" id="433645"/>
    <lineage>
        <taxon>Bacteria</taxon>
        <taxon>Bacillati</taxon>
        <taxon>Actinomycetota</taxon>
        <taxon>Actinomycetes</taxon>
        <taxon>Micrococcales</taxon>
        <taxon>Microbacteriaceae</taxon>
        <taxon>Microbacterium</taxon>
    </lineage>
</organism>
<dbReference type="RefSeq" id="WP_344784396.1">
    <property type="nucleotide sequence ID" value="NZ_BAABAF010000009.1"/>
</dbReference>
<dbReference type="Proteomes" id="UP001500540">
    <property type="component" value="Unassembled WGS sequence"/>
</dbReference>